<dbReference type="Gene3D" id="1.10.357.10">
    <property type="entry name" value="Tetracycline Repressor, domain 2"/>
    <property type="match status" value="1"/>
</dbReference>
<feature type="domain" description="HTH tetR-type" evidence="5">
    <location>
        <begin position="8"/>
        <end position="68"/>
    </location>
</feature>
<organism evidence="6 7">
    <name type="scientific">Mycolicibacterium poriferae</name>
    <dbReference type="NCBI Taxonomy" id="39694"/>
    <lineage>
        <taxon>Bacteria</taxon>
        <taxon>Bacillati</taxon>
        <taxon>Actinomycetota</taxon>
        <taxon>Actinomycetes</taxon>
        <taxon>Mycobacteriales</taxon>
        <taxon>Mycobacteriaceae</taxon>
        <taxon>Mycolicibacterium</taxon>
    </lineage>
</organism>
<evidence type="ECO:0000256" key="1">
    <source>
        <dbReference type="ARBA" id="ARBA00023015"/>
    </source>
</evidence>
<evidence type="ECO:0000259" key="5">
    <source>
        <dbReference type="PROSITE" id="PS50977"/>
    </source>
</evidence>
<evidence type="ECO:0000256" key="4">
    <source>
        <dbReference type="PROSITE-ProRule" id="PRU00335"/>
    </source>
</evidence>
<dbReference type="InterPro" id="IPR036271">
    <property type="entry name" value="Tet_transcr_reg_TetR-rel_C_sf"/>
</dbReference>
<dbReference type="GO" id="GO:0000976">
    <property type="term" value="F:transcription cis-regulatory region binding"/>
    <property type="evidence" value="ECO:0007669"/>
    <property type="project" value="TreeGrafter"/>
</dbReference>
<dbReference type="PANTHER" id="PTHR30055">
    <property type="entry name" value="HTH-TYPE TRANSCRIPTIONAL REGULATOR RUTR"/>
    <property type="match status" value="1"/>
</dbReference>
<dbReference type="InterPro" id="IPR001647">
    <property type="entry name" value="HTH_TetR"/>
</dbReference>
<dbReference type="InterPro" id="IPR009057">
    <property type="entry name" value="Homeodomain-like_sf"/>
</dbReference>
<dbReference type="InterPro" id="IPR050109">
    <property type="entry name" value="HTH-type_TetR-like_transc_reg"/>
</dbReference>
<dbReference type="SUPFAM" id="SSF48498">
    <property type="entry name" value="Tetracyclin repressor-like, C-terminal domain"/>
    <property type="match status" value="1"/>
</dbReference>
<evidence type="ECO:0000313" key="6">
    <source>
        <dbReference type="EMBL" id="BBX53652.1"/>
    </source>
</evidence>
<evidence type="ECO:0000256" key="3">
    <source>
        <dbReference type="ARBA" id="ARBA00023163"/>
    </source>
</evidence>
<reference evidence="6 7" key="1">
    <citation type="journal article" date="2019" name="Emerg. Microbes Infect.">
        <title>Comprehensive subspecies identification of 175 nontuberculous mycobacteria species based on 7547 genomic profiles.</title>
        <authorList>
            <person name="Matsumoto Y."/>
            <person name="Kinjo T."/>
            <person name="Motooka D."/>
            <person name="Nabeya D."/>
            <person name="Jung N."/>
            <person name="Uechi K."/>
            <person name="Horii T."/>
            <person name="Iida T."/>
            <person name="Fujita J."/>
            <person name="Nakamura S."/>
        </authorList>
    </citation>
    <scope>NUCLEOTIDE SEQUENCE [LARGE SCALE GENOMIC DNA]</scope>
    <source>
        <strain evidence="6 7">JCM 12603</strain>
    </source>
</reference>
<feature type="DNA-binding region" description="H-T-H motif" evidence="4">
    <location>
        <begin position="31"/>
        <end position="50"/>
    </location>
</feature>
<keyword evidence="3" id="KW-0804">Transcription</keyword>
<dbReference type="PROSITE" id="PS50977">
    <property type="entry name" value="HTH_TETR_2"/>
    <property type="match status" value="1"/>
</dbReference>
<dbReference type="KEGG" id="mpof:MPOR_46780"/>
<keyword evidence="2 4" id="KW-0238">DNA-binding</keyword>
<dbReference type="SUPFAM" id="SSF46689">
    <property type="entry name" value="Homeodomain-like"/>
    <property type="match status" value="1"/>
</dbReference>
<evidence type="ECO:0000256" key="2">
    <source>
        <dbReference type="ARBA" id="ARBA00023125"/>
    </source>
</evidence>
<dbReference type="AlphaFoldDB" id="A0A6N4VCX7"/>
<dbReference type="GO" id="GO:0003700">
    <property type="term" value="F:DNA-binding transcription factor activity"/>
    <property type="evidence" value="ECO:0007669"/>
    <property type="project" value="TreeGrafter"/>
</dbReference>
<dbReference type="Gene3D" id="1.10.10.60">
    <property type="entry name" value="Homeodomain-like"/>
    <property type="match status" value="1"/>
</dbReference>
<keyword evidence="1" id="KW-0805">Transcription regulation</keyword>
<evidence type="ECO:0000313" key="7">
    <source>
        <dbReference type="Proteomes" id="UP000466785"/>
    </source>
</evidence>
<dbReference type="EMBL" id="AP022570">
    <property type="protein sequence ID" value="BBX53652.1"/>
    <property type="molecule type" value="Genomic_DNA"/>
</dbReference>
<name>A0A6N4VCX7_9MYCO</name>
<dbReference type="Pfam" id="PF00440">
    <property type="entry name" value="TetR_N"/>
    <property type="match status" value="1"/>
</dbReference>
<sequence>MQPAADHNDDRRRIIEAAYRCLSDAHPGPILMSEILRRAQVSTRAFYRHFESKDDLFLALLRQECDALVADVDRVAAAALGTPAEQLAAWIGEMFDMCADPQRRLQLTVIDSDEVRAAKGYRETRARAQADRERSLTTILCRGRADGSFPLTEPDIDAVAISSLASRVLAGQDPDDAHALKQAQARVLDFALRAVGAVTAG</sequence>
<dbReference type="RefSeq" id="WP_173012089.1">
    <property type="nucleotide sequence ID" value="NZ_AP022570.1"/>
</dbReference>
<protein>
    <submittedName>
        <fullName evidence="6">TetR family transcriptional regulator</fullName>
    </submittedName>
</protein>
<dbReference type="PANTHER" id="PTHR30055:SF234">
    <property type="entry name" value="HTH-TYPE TRANSCRIPTIONAL REGULATOR BETI"/>
    <property type="match status" value="1"/>
</dbReference>
<gene>
    <name evidence="6" type="ORF">MPOR_46780</name>
</gene>
<keyword evidence="7" id="KW-1185">Reference proteome</keyword>
<dbReference type="Proteomes" id="UP000466785">
    <property type="component" value="Chromosome"/>
</dbReference>
<accession>A0A6N4VCX7</accession>
<proteinExistence type="predicted"/>